<dbReference type="GeneID" id="8437434"/>
<name>C4JR50_UNCRE</name>
<organism evidence="2 3">
    <name type="scientific">Uncinocarpus reesii (strain UAMH 1704)</name>
    <dbReference type="NCBI Taxonomy" id="336963"/>
    <lineage>
        <taxon>Eukaryota</taxon>
        <taxon>Fungi</taxon>
        <taxon>Dikarya</taxon>
        <taxon>Ascomycota</taxon>
        <taxon>Pezizomycotina</taxon>
        <taxon>Eurotiomycetes</taxon>
        <taxon>Eurotiomycetidae</taxon>
        <taxon>Onygenales</taxon>
        <taxon>Onygenaceae</taxon>
        <taxon>Uncinocarpus</taxon>
    </lineage>
</organism>
<proteinExistence type="predicted"/>
<protein>
    <submittedName>
        <fullName evidence="2">Uncharacterized protein</fullName>
    </submittedName>
</protein>
<dbReference type="EMBL" id="CH476616">
    <property type="protein sequence ID" value="EEP78686.1"/>
    <property type="molecule type" value="Genomic_DNA"/>
</dbReference>
<dbReference type="RefSeq" id="XP_002544015.1">
    <property type="nucleotide sequence ID" value="XM_002543969.1"/>
</dbReference>
<dbReference type="VEuPathDB" id="FungiDB:UREG_03532"/>
<dbReference type="HOGENOM" id="CLU_829481_0_0_1"/>
<keyword evidence="1" id="KW-0732">Signal</keyword>
<dbReference type="KEGG" id="ure:UREG_03532"/>
<evidence type="ECO:0000256" key="1">
    <source>
        <dbReference type="SAM" id="SignalP"/>
    </source>
</evidence>
<dbReference type="InParanoid" id="C4JR50"/>
<sequence>MHASAAIFLTFLAGAAFAKFPPPPGKICDTDKECSFACFKDGCMPVACNGLECTTESGFHYKWTQEKKDKFMKEGVCRTDPATDDPDFTKCFRRCDSTSDCLNEEYCNLSRNSCEPKVKDEEECKADEDCETLSCVKGKCGSNIGKDCKRDEDCPAVNGVQGTRLCSKITKKCLEGNIPTDKGCTENAQCGSGCCSKDGTCQYCKKCNSDSECPFSLVCRKGSDADGQKTCRSPPPPPKPKCYRRKDCSGKVRCFTTPTRTIPCNPGNGSRGSPCTHSAHCHGRMNCFDGKCGYFGKNCGNRRDGCGYPWQKKCCEGLQCRQTTPGRISGEYWCM</sequence>
<reference evidence="3" key="1">
    <citation type="journal article" date="2009" name="Genome Res.">
        <title>Comparative genomic analyses of the human fungal pathogens Coccidioides and their relatives.</title>
        <authorList>
            <person name="Sharpton T.J."/>
            <person name="Stajich J.E."/>
            <person name="Rounsley S.D."/>
            <person name="Gardner M.J."/>
            <person name="Wortman J.R."/>
            <person name="Jordar V.S."/>
            <person name="Maiti R."/>
            <person name="Kodira C.D."/>
            <person name="Neafsey D.E."/>
            <person name="Zeng Q."/>
            <person name="Hung C.-Y."/>
            <person name="McMahan C."/>
            <person name="Muszewska A."/>
            <person name="Grynberg M."/>
            <person name="Mandel M.A."/>
            <person name="Kellner E.M."/>
            <person name="Barker B.M."/>
            <person name="Galgiani J.N."/>
            <person name="Orbach M.J."/>
            <person name="Kirkland T.N."/>
            <person name="Cole G.T."/>
            <person name="Henn M.R."/>
            <person name="Birren B.W."/>
            <person name="Taylor J.W."/>
        </authorList>
    </citation>
    <scope>NUCLEOTIDE SEQUENCE [LARGE SCALE GENOMIC DNA]</scope>
    <source>
        <strain evidence="3">UAMH 1704</strain>
    </source>
</reference>
<accession>C4JR50</accession>
<gene>
    <name evidence="2" type="ORF">UREG_03532</name>
</gene>
<evidence type="ECO:0000313" key="2">
    <source>
        <dbReference type="EMBL" id="EEP78686.1"/>
    </source>
</evidence>
<keyword evidence="3" id="KW-1185">Reference proteome</keyword>
<evidence type="ECO:0000313" key="3">
    <source>
        <dbReference type="Proteomes" id="UP000002058"/>
    </source>
</evidence>
<feature type="signal peptide" evidence="1">
    <location>
        <begin position="1"/>
        <end position="18"/>
    </location>
</feature>
<dbReference type="Proteomes" id="UP000002058">
    <property type="component" value="Unassembled WGS sequence"/>
</dbReference>
<dbReference type="AlphaFoldDB" id="C4JR50"/>
<feature type="chain" id="PRO_5002939389" evidence="1">
    <location>
        <begin position="19"/>
        <end position="335"/>
    </location>
</feature>